<gene>
    <name evidence="2" type="ORF">AKL17_1667</name>
</gene>
<sequence length="99" mass="10831">MSAVCLRKVDATRNMARFYHVDLAPNLFGEVCVVRTWGRIGTQGRVMIETRRSEKCAQVSAGQRSPAGTGKAAPRVCGCLIAKNALNLWACPPDMLQRP</sequence>
<dbReference type="PROSITE" id="PS51977">
    <property type="entry name" value="WGR"/>
    <property type="match status" value="1"/>
</dbReference>
<dbReference type="OrthoDB" id="5801306at2"/>
<proteinExistence type="predicted"/>
<name>A0A165SKE8_9RHOB</name>
<dbReference type="Pfam" id="PF05406">
    <property type="entry name" value="WGR"/>
    <property type="match status" value="1"/>
</dbReference>
<protein>
    <submittedName>
        <fullName evidence="2">WGR domain-containing protein</fullName>
    </submittedName>
</protein>
<reference evidence="2 3" key="1">
    <citation type="submission" date="2015-09" db="EMBL/GenBank/DDBJ databases">
        <title>Complete genome sequence of Defluviimonas alba cai42t isolated from an oilfield in Xinjiang.</title>
        <authorList>
            <person name="Geng S."/>
            <person name="Pan X."/>
            <person name="Wu X."/>
        </authorList>
    </citation>
    <scope>NUCLEOTIDE SEQUENCE [LARGE SCALE GENOMIC DNA]</scope>
    <source>
        <strain evidence="3">cai42</strain>
    </source>
</reference>
<keyword evidence="3" id="KW-1185">Reference proteome</keyword>
<evidence type="ECO:0000313" key="2">
    <source>
        <dbReference type="EMBL" id="AMY68919.1"/>
    </source>
</evidence>
<dbReference type="CDD" id="cd07996">
    <property type="entry name" value="WGR_MMR_like"/>
    <property type="match status" value="1"/>
</dbReference>
<dbReference type="SUPFAM" id="SSF142921">
    <property type="entry name" value="WGR domain-like"/>
    <property type="match status" value="1"/>
</dbReference>
<dbReference type="Proteomes" id="UP000076128">
    <property type="component" value="Chromosome"/>
</dbReference>
<feature type="domain" description="WGR" evidence="1">
    <location>
        <begin position="1"/>
        <end position="99"/>
    </location>
</feature>
<dbReference type="EMBL" id="CP012661">
    <property type="protein sequence ID" value="AMY68919.1"/>
    <property type="molecule type" value="Genomic_DNA"/>
</dbReference>
<dbReference type="AlphaFoldDB" id="A0A165SKE8"/>
<dbReference type="SMART" id="SM00773">
    <property type="entry name" value="WGR"/>
    <property type="match status" value="1"/>
</dbReference>
<accession>A0A165SKE8</accession>
<dbReference type="InterPro" id="IPR008893">
    <property type="entry name" value="WGR_domain"/>
</dbReference>
<dbReference type="InterPro" id="IPR049809">
    <property type="entry name" value="YehF/YfeS-like_WGR"/>
</dbReference>
<dbReference type="InterPro" id="IPR036930">
    <property type="entry name" value="WGR_dom_sf"/>
</dbReference>
<dbReference type="KEGG" id="daa:AKL17_1667"/>
<organism evidence="2 3">
    <name type="scientific">Frigidibacter mobilis</name>
    <dbReference type="NCBI Taxonomy" id="1335048"/>
    <lineage>
        <taxon>Bacteria</taxon>
        <taxon>Pseudomonadati</taxon>
        <taxon>Pseudomonadota</taxon>
        <taxon>Alphaproteobacteria</taxon>
        <taxon>Rhodobacterales</taxon>
        <taxon>Paracoccaceae</taxon>
        <taxon>Frigidibacter</taxon>
    </lineage>
</organism>
<dbReference type="RefSeq" id="WP_084739520.1">
    <property type="nucleotide sequence ID" value="NZ_CP012661.1"/>
</dbReference>
<evidence type="ECO:0000313" key="3">
    <source>
        <dbReference type="Proteomes" id="UP000076128"/>
    </source>
</evidence>
<dbReference type="STRING" id="1335048.AKL17_1667"/>
<evidence type="ECO:0000259" key="1">
    <source>
        <dbReference type="PROSITE" id="PS51977"/>
    </source>
</evidence>